<dbReference type="InterPro" id="IPR036028">
    <property type="entry name" value="SH3-like_dom_sf"/>
</dbReference>
<dbReference type="SMART" id="SM00326">
    <property type="entry name" value="SH3"/>
    <property type="match status" value="2"/>
</dbReference>
<dbReference type="InterPro" id="IPR001452">
    <property type="entry name" value="SH3_domain"/>
</dbReference>
<reference evidence="7 8" key="1">
    <citation type="journal article" date="2018" name="Sci. Rep.">
        <title>Genomic signatures of local adaptation to the degree of environmental predictability in rotifers.</title>
        <authorList>
            <person name="Franch-Gras L."/>
            <person name="Hahn C."/>
            <person name="Garcia-Roger E.M."/>
            <person name="Carmona M.J."/>
            <person name="Serra M."/>
            <person name="Gomez A."/>
        </authorList>
    </citation>
    <scope>NUCLEOTIDE SEQUENCE [LARGE SCALE GENOMIC DNA]</scope>
    <source>
        <strain evidence="7">HYR1</strain>
    </source>
</reference>
<accession>A0A3M7PTI7</accession>
<proteinExistence type="predicted"/>
<keyword evidence="2 3" id="KW-0727">SH2 domain</keyword>
<evidence type="ECO:0000256" key="1">
    <source>
        <dbReference type="ARBA" id="ARBA00022443"/>
    </source>
</evidence>
<keyword evidence="7" id="KW-0675">Receptor</keyword>
<evidence type="ECO:0000256" key="3">
    <source>
        <dbReference type="PROSITE-ProRule" id="PRU00191"/>
    </source>
</evidence>
<evidence type="ECO:0000256" key="2">
    <source>
        <dbReference type="ARBA" id="ARBA00022999"/>
    </source>
</evidence>
<dbReference type="InterPro" id="IPR043539">
    <property type="entry name" value="Grb2-like"/>
</dbReference>
<gene>
    <name evidence="7" type="ORF">BpHYR1_027040</name>
</gene>
<name>A0A3M7PTI7_BRAPC</name>
<sequence length="218" mass="25584">MEAVAKYPYTASSSSELSFNAGDMLKIIPYDEFWCRGRISTKEGYVPKSYITEKPHPWFKGRITREESEDLLLKRDKSTGQYKHIDGAFLIRHSENSPEDFSASVKFNDSIQHFKIFFREFKYYIWAKPFESFNELVDYYRTTSISRSQQIFLKDMSEEGKLYQAAYDFEAEYESEMSMKKGDIIRVTETSDPNWWSAENEQTGKCGIVPCQYLTPLK</sequence>
<dbReference type="Pfam" id="PF00017">
    <property type="entry name" value="SH2"/>
    <property type="match status" value="1"/>
</dbReference>
<feature type="domain" description="SH3" evidence="6">
    <location>
        <begin position="1"/>
        <end position="56"/>
    </location>
</feature>
<dbReference type="PROSITE" id="PS50001">
    <property type="entry name" value="SH2"/>
    <property type="match status" value="1"/>
</dbReference>
<dbReference type="OrthoDB" id="10255964at2759"/>
<dbReference type="Pfam" id="PF00018">
    <property type="entry name" value="SH3_1"/>
    <property type="match status" value="2"/>
</dbReference>
<comment type="caution">
    <text evidence="7">The sequence shown here is derived from an EMBL/GenBank/DDBJ whole genome shotgun (WGS) entry which is preliminary data.</text>
</comment>
<evidence type="ECO:0000313" key="7">
    <source>
        <dbReference type="EMBL" id="RNA02426.1"/>
    </source>
</evidence>
<dbReference type="PRINTS" id="PR00452">
    <property type="entry name" value="SH3DOMAIN"/>
</dbReference>
<dbReference type="PROSITE" id="PS50002">
    <property type="entry name" value="SH3"/>
    <property type="match status" value="2"/>
</dbReference>
<keyword evidence="1 4" id="KW-0728">SH3 domain</keyword>
<evidence type="ECO:0000259" key="6">
    <source>
        <dbReference type="PROSITE" id="PS50002"/>
    </source>
</evidence>
<evidence type="ECO:0000313" key="8">
    <source>
        <dbReference type="Proteomes" id="UP000276133"/>
    </source>
</evidence>
<keyword evidence="8" id="KW-1185">Reference proteome</keyword>
<dbReference type="AlphaFoldDB" id="A0A3M7PTI7"/>
<dbReference type="Gene3D" id="3.30.505.10">
    <property type="entry name" value="SH2 domain"/>
    <property type="match status" value="1"/>
</dbReference>
<feature type="domain" description="SH3" evidence="6">
    <location>
        <begin position="158"/>
        <end position="218"/>
    </location>
</feature>
<dbReference type="EMBL" id="REGN01008891">
    <property type="protein sequence ID" value="RNA02426.1"/>
    <property type="molecule type" value="Genomic_DNA"/>
</dbReference>
<dbReference type="PRINTS" id="PR00401">
    <property type="entry name" value="SH2DOMAIN"/>
</dbReference>
<protein>
    <submittedName>
        <fullName evidence="7">Growth factor receptor-bound 2</fullName>
    </submittedName>
</protein>
<dbReference type="CDD" id="cd09941">
    <property type="entry name" value="SH2_Grb2_like"/>
    <property type="match status" value="1"/>
</dbReference>
<evidence type="ECO:0000259" key="5">
    <source>
        <dbReference type="PROSITE" id="PS50001"/>
    </source>
</evidence>
<dbReference type="SUPFAM" id="SSF50044">
    <property type="entry name" value="SH3-domain"/>
    <property type="match status" value="2"/>
</dbReference>
<dbReference type="InterPro" id="IPR036860">
    <property type="entry name" value="SH2_dom_sf"/>
</dbReference>
<dbReference type="Proteomes" id="UP000276133">
    <property type="component" value="Unassembled WGS sequence"/>
</dbReference>
<dbReference type="SMART" id="SM00252">
    <property type="entry name" value="SH2"/>
    <property type="match status" value="1"/>
</dbReference>
<dbReference type="STRING" id="10195.A0A3M7PTI7"/>
<dbReference type="PANTHER" id="PTHR46037">
    <property type="entry name" value="PROTEIN ENHANCER OF SEVENLESS 2B"/>
    <property type="match status" value="1"/>
</dbReference>
<dbReference type="SUPFAM" id="SSF55550">
    <property type="entry name" value="SH2 domain"/>
    <property type="match status" value="1"/>
</dbReference>
<dbReference type="Gene3D" id="2.30.30.40">
    <property type="entry name" value="SH3 Domains"/>
    <property type="match status" value="2"/>
</dbReference>
<feature type="domain" description="SH2" evidence="5">
    <location>
        <begin position="58"/>
        <end position="166"/>
    </location>
</feature>
<dbReference type="InterPro" id="IPR000980">
    <property type="entry name" value="SH2"/>
</dbReference>
<evidence type="ECO:0000256" key="4">
    <source>
        <dbReference type="PROSITE-ProRule" id="PRU00192"/>
    </source>
</evidence>
<organism evidence="7 8">
    <name type="scientific">Brachionus plicatilis</name>
    <name type="common">Marine rotifer</name>
    <name type="synonym">Brachionus muelleri</name>
    <dbReference type="NCBI Taxonomy" id="10195"/>
    <lineage>
        <taxon>Eukaryota</taxon>
        <taxon>Metazoa</taxon>
        <taxon>Spiralia</taxon>
        <taxon>Gnathifera</taxon>
        <taxon>Rotifera</taxon>
        <taxon>Eurotatoria</taxon>
        <taxon>Monogononta</taxon>
        <taxon>Pseudotrocha</taxon>
        <taxon>Ploima</taxon>
        <taxon>Brachionidae</taxon>
        <taxon>Brachionus</taxon>
    </lineage>
</organism>